<proteinExistence type="predicted"/>
<name>A0A124F360_9FLAO</name>
<organism evidence="2 3">
    <name type="scientific">Chryseobacterium aquaticum subsp. greenlandense</name>
    <dbReference type="NCBI Taxonomy" id="345663"/>
    <lineage>
        <taxon>Bacteria</taxon>
        <taxon>Pseudomonadati</taxon>
        <taxon>Bacteroidota</taxon>
        <taxon>Flavobacteriia</taxon>
        <taxon>Flavobacteriales</taxon>
        <taxon>Weeksellaceae</taxon>
        <taxon>Chryseobacterium group</taxon>
        <taxon>Chryseobacterium</taxon>
    </lineage>
</organism>
<keyword evidence="1" id="KW-1133">Transmembrane helix</keyword>
<gene>
    <name evidence="2" type="ORF">AR686_04510</name>
</gene>
<evidence type="ECO:0000313" key="3">
    <source>
        <dbReference type="Proteomes" id="UP000054388"/>
    </source>
</evidence>
<keyword evidence="1" id="KW-0812">Transmembrane</keyword>
<evidence type="ECO:0000256" key="1">
    <source>
        <dbReference type="SAM" id="Phobius"/>
    </source>
</evidence>
<protein>
    <submittedName>
        <fullName evidence="2">Uncharacterized protein</fullName>
    </submittedName>
</protein>
<reference evidence="2 3" key="1">
    <citation type="submission" date="2015-10" db="EMBL/GenBank/DDBJ databases">
        <title>Genome sequence of Chryseobacterium greenlandense.</title>
        <authorList>
            <person name="Newman J."/>
            <person name="Fischer K."/>
            <person name="Miller J."/>
        </authorList>
    </citation>
    <scope>NUCLEOTIDE SEQUENCE [LARGE SCALE GENOMIC DNA]</scope>
    <source>
        <strain evidence="2 3">UMB34</strain>
    </source>
</reference>
<dbReference type="AlphaFoldDB" id="A0A124F360"/>
<comment type="caution">
    <text evidence="2">The sequence shown here is derived from an EMBL/GenBank/DDBJ whole genome shotgun (WGS) entry which is preliminary data.</text>
</comment>
<dbReference type="EMBL" id="LMAI01000003">
    <property type="protein sequence ID" value="KUJ56939.1"/>
    <property type="molecule type" value="Genomic_DNA"/>
</dbReference>
<dbReference type="Proteomes" id="UP000054388">
    <property type="component" value="Unassembled WGS sequence"/>
</dbReference>
<accession>A0A124F360</accession>
<feature type="transmembrane region" description="Helical" evidence="1">
    <location>
        <begin position="20"/>
        <end position="44"/>
    </location>
</feature>
<sequence>MHKGTSAFMFFKTDIGVDNISVLLALLVPFITHIILIFGTLNLFEHNKTLIKIQDYIKIADE</sequence>
<evidence type="ECO:0000313" key="2">
    <source>
        <dbReference type="EMBL" id="KUJ56939.1"/>
    </source>
</evidence>
<keyword evidence="1" id="KW-0472">Membrane</keyword>